<keyword evidence="1" id="KW-1133">Transmembrane helix</keyword>
<sequence length="583" mass="67811">MKNKSFIKIAILSIILFTFVFSINIYAVEMNANKKEDIIYLKEGETVVSKPGKTYLFRRMHKMIGYYNNEEALDSRWNISIYEKDKKKGIIIDSTNSSETLRLPLKLNGWFKVYVGYASGTSNFTIKKENRLDDVSYTFNESNQDNNKLYGEQFIYEKKVFTCNFNKDTIQIVPHNKTRIAYIKLVGLTSQEINEYTKQDEGDNGKRILYDFDGYSDFFSGIYPDEETLKERTVRRLAQKGVGEINWCLGTTCMLNYNSKYAGKAFDYDHKYDNQLRDGDKLAIEQLSNILKSGKSPIEIIAEEGKKLGVKVNASLRMNAFYPPGKYGFLNGIVYNKYVSYLQPHQELMNYKYPQFRTYVKNILKEAASFENVSGVTLDFCRYPTVMSKEVKQGDKIKIMNQFMKEVRNEIPTNKTITVRIPYKDTLSYGFDIKTWVRNGYIDRLVPSNITIEDFFDITPYVNMVKGTKVKLYIGIAADVKGHDLTKEEEELIKKGLYVHKKEYLDINQYLSRAYDVYKKGADGLFLFNTTSKILIDPTAPKEGEYLGDKVKMEKWYKKQYNTEKIEKQKVFISKNTIESFLN</sequence>
<protein>
    <recommendedName>
        <fullName evidence="4">Family 10 glycosylhydrolase</fullName>
    </recommendedName>
</protein>
<dbReference type="EMBL" id="JAPQFJ010000015">
    <property type="protein sequence ID" value="MCY6959759.1"/>
    <property type="molecule type" value="Genomic_DNA"/>
</dbReference>
<keyword evidence="1" id="KW-0812">Transmembrane</keyword>
<gene>
    <name evidence="2" type="ORF">OW729_14155</name>
</gene>
<evidence type="ECO:0000313" key="3">
    <source>
        <dbReference type="Proteomes" id="UP001144612"/>
    </source>
</evidence>
<dbReference type="RefSeq" id="WP_268062193.1">
    <property type="nucleotide sequence ID" value="NZ_JAPQFJ010000015.1"/>
</dbReference>
<accession>A0ABT4DBT4</accession>
<evidence type="ECO:0000313" key="2">
    <source>
        <dbReference type="EMBL" id="MCY6959759.1"/>
    </source>
</evidence>
<evidence type="ECO:0000256" key="1">
    <source>
        <dbReference type="SAM" id="Phobius"/>
    </source>
</evidence>
<keyword evidence="1" id="KW-0472">Membrane</keyword>
<organism evidence="2 3">
    <name type="scientific">Clostridium brassicae</name>
    <dbReference type="NCBI Taxonomy" id="2999072"/>
    <lineage>
        <taxon>Bacteria</taxon>
        <taxon>Bacillati</taxon>
        <taxon>Bacillota</taxon>
        <taxon>Clostridia</taxon>
        <taxon>Eubacteriales</taxon>
        <taxon>Clostridiaceae</taxon>
        <taxon>Clostridium</taxon>
    </lineage>
</organism>
<proteinExistence type="predicted"/>
<name>A0ABT4DBT4_9CLOT</name>
<dbReference type="Proteomes" id="UP001144612">
    <property type="component" value="Unassembled WGS sequence"/>
</dbReference>
<keyword evidence="3" id="KW-1185">Reference proteome</keyword>
<feature type="transmembrane region" description="Helical" evidence="1">
    <location>
        <begin position="7"/>
        <end position="27"/>
    </location>
</feature>
<reference evidence="2" key="1">
    <citation type="submission" date="2022-12" db="EMBL/GenBank/DDBJ databases">
        <title>Clostridium sp. nov., isolated from industrial wastewater.</title>
        <authorList>
            <person name="Jiayan W."/>
        </authorList>
    </citation>
    <scope>NUCLEOTIDE SEQUENCE</scope>
    <source>
        <strain evidence="2">ZC22-4</strain>
    </source>
</reference>
<comment type="caution">
    <text evidence="2">The sequence shown here is derived from an EMBL/GenBank/DDBJ whole genome shotgun (WGS) entry which is preliminary data.</text>
</comment>
<evidence type="ECO:0008006" key="4">
    <source>
        <dbReference type="Google" id="ProtNLM"/>
    </source>
</evidence>